<name>A0A3N4KYS8_9PEZI</name>
<feature type="compositionally biased region" description="Low complexity" evidence="1">
    <location>
        <begin position="60"/>
        <end position="72"/>
    </location>
</feature>
<dbReference type="InParanoid" id="A0A3N4KYS8"/>
<accession>A0A3N4KYS8</accession>
<feature type="region of interest" description="Disordered" evidence="1">
    <location>
        <begin position="56"/>
        <end position="99"/>
    </location>
</feature>
<organism evidence="3 4">
    <name type="scientific">Morchella conica CCBAS932</name>
    <dbReference type="NCBI Taxonomy" id="1392247"/>
    <lineage>
        <taxon>Eukaryota</taxon>
        <taxon>Fungi</taxon>
        <taxon>Dikarya</taxon>
        <taxon>Ascomycota</taxon>
        <taxon>Pezizomycotina</taxon>
        <taxon>Pezizomycetes</taxon>
        <taxon>Pezizales</taxon>
        <taxon>Morchellaceae</taxon>
        <taxon>Morchella</taxon>
    </lineage>
</organism>
<sequence length="99" mass="10613">MSLAHLNGENVKLLYAIIKQMDVKALDWDLIAQTLEGGVTKNAARKRWGRLKQALDTELSTSTSTSSSASCSGLAKGQKPTPATPKKRKLTAEDLEASA</sequence>
<evidence type="ECO:0000256" key="1">
    <source>
        <dbReference type="SAM" id="MobiDB-lite"/>
    </source>
</evidence>
<reference evidence="3 4" key="1">
    <citation type="journal article" date="2018" name="Nat. Ecol. Evol.">
        <title>Pezizomycetes genomes reveal the molecular basis of ectomycorrhizal truffle lifestyle.</title>
        <authorList>
            <person name="Murat C."/>
            <person name="Payen T."/>
            <person name="Noel B."/>
            <person name="Kuo A."/>
            <person name="Morin E."/>
            <person name="Chen J."/>
            <person name="Kohler A."/>
            <person name="Krizsan K."/>
            <person name="Balestrini R."/>
            <person name="Da Silva C."/>
            <person name="Montanini B."/>
            <person name="Hainaut M."/>
            <person name="Levati E."/>
            <person name="Barry K.W."/>
            <person name="Belfiori B."/>
            <person name="Cichocki N."/>
            <person name="Clum A."/>
            <person name="Dockter R.B."/>
            <person name="Fauchery L."/>
            <person name="Guy J."/>
            <person name="Iotti M."/>
            <person name="Le Tacon F."/>
            <person name="Lindquist E.A."/>
            <person name="Lipzen A."/>
            <person name="Malagnac F."/>
            <person name="Mello A."/>
            <person name="Molinier V."/>
            <person name="Miyauchi S."/>
            <person name="Poulain J."/>
            <person name="Riccioni C."/>
            <person name="Rubini A."/>
            <person name="Sitrit Y."/>
            <person name="Splivallo R."/>
            <person name="Traeger S."/>
            <person name="Wang M."/>
            <person name="Zifcakova L."/>
            <person name="Wipf D."/>
            <person name="Zambonelli A."/>
            <person name="Paolocci F."/>
            <person name="Nowrousian M."/>
            <person name="Ottonello S."/>
            <person name="Baldrian P."/>
            <person name="Spatafora J.W."/>
            <person name="Henrissat B."/>
            <person name="Nagy L.G."/>
            <person name="Aury J.M."/>
            <person name="Wincker P."/>
            <person name="Grigoriev I.V."/>
            <person name="Bonfante P."/>
            <person name="Martin F.M."/>
        </authorList>
    </citation>
    <scope>NUCLEOTIDE SEQUENCE [LARGE SCALE GENOMIC DNA]</scope>
    <source>
        <strain evidence="3 4">CCBAS932</strain>
    </source>
</reference>
<keyword evidence="4" id="KW-1185">Reference proteome</keyword>
<dbReference type="AlphaFoldDB" id="A0A3N4KYS8"/>
<dbReference type="Pfam" id="PF22980">
    <property type="entry name" value="Myb_DNA-bind_8"/>
    <property type="match status" value="1"/>
</dbReference>
<dbReference type="EMBL" id="ML119112">
    <property type="protein sequence ID" value="RPB15687.1"/>
    <property type="molecule type" value="Genomic_DNA"/>
</dbReference>
<evidence type="ECO:0000313" key="4">
    <source>
        <dbReference type="Proteomes" id="UP000277580"/>
    </source>
</evidence>
<protein>
    <recommendedName>
        <fullName evidence="2">Myb-like DNA-binding domain-containing protein</fullName>
    </recommendedName>
</protein>
<feature type="domain" description="Myb-like DNA-binding" evidence="2">
    <location>
        <begin position="8"/>
        <end position="56"/>
    </location>
</feature>
<dbReference type="OrthoDB" id="3944408at2759"/>
<proteinExistence type="predicted"/>
<dbReference type="STRING" id="1392247.A0A3N4KYS8"/>
<evidence type="ECO:0000259" key="2">
    <source>
        <dbReference type="Pfam" id="PF22980"/>
    </source>
</evidence>
<evidence type="ECO:0000313" key="3">
    <source>
        <dbReference type="EMBL" id="RPB15687.1"/>
    </source>
</evidence>
<dbReference type="Proteomes" id="UP000277580">
    <property type="component" value="Unassembled WGS sequence"/>
</dbReference>
<gene>
    <name evidence="3" type="ORF">P167DRAFT_603201</name>
</gene>
<dbReference type="InterPro" id="IPR054505">
    <property type="entry name" value="Myb_DNA-bind_8"/>
</dbReference>